<gene>
    <name evidence="7" type="ORF">EFL26_20825</name>
</gene>
<dbReference type="Pfam" id="PF03706">
    <property type="entry name" value="LPG_synthase_TM"/>
    <property type="match status" value="1"/>
</dbReference>
<sequence>MATTSTIRCPSAAARASVPPVSRASSSGCAWKDTSVNDTVAVLQPPVLETPLAAQRRPGRHAVRAVGAVALAGVLLGYVFPRVVGSTVTDVRAAFGAVSSREAAVLVLLWAAGLLTHSFVLTGALPGLTRRRALTLNLTGSAVANTMPFGGAAGMSLNYLMIRTWGVESSGFAAFTLVTNVWVVLLKLAMPVLALAALWSTGGPVSAATRWTAVASMGALLVVLVLLAVGLASRRAAERAAHVVAPVVVGIGRVVRRHPDPARVSASILDCRDLVADVLKRRWGQMSLGMLGYGLLQAVLLWACLHAVGADLAPAAVLAGFAVDRVMTLVVITPGAVGFAEAGTAAALIALGGSPAAVAAGVLLYRGFTFALEIPVGGTWLAGWLFWRRRATRAASGTAA</sequence>
<keyword evidence="5 6" id="KW-0472">Membrane</keyword>
<dbReference type="AlphaFoldDB" id="A0A3N0GGR2"/>
<evidence type="ECO:0000256" key="2">
    <source>
        <dbReference type="ARBA" id="ARBA00022475"/>
    </source>
</evidence>
<feature type="transmembrane region" description="Helical" evidence="6">
    <location>
        <begin position="370"/>
        <end position="387"/>
    </location>
</feature>
<proteinExistence type="predicted"/>
<comment type="subcellular location">
    <subcellularLocation>
        <location evidence="1">Cell membrane</location>
        <topology evidence="1">Multi-pass membrane protein</topology>
    </subcellularLocation>
</comment>
<protein>
    <submittedName>
        <fullName evidence="7">UPF0104 family protein</fullName>
    </submittedName>
</protein>
<dbReference type="PANTHER" id="PTHR39087">
    <property type="entry name" value="UPF0104 MEMBRANE PROTEIN MJ1595"/>
    <property type="match status" value="1"/>
</dbReference>
<evidence type="ECO:0000256" key="6">
    <source>
        <dbReference type="SAM" id="Phobius"/>
    </source>
</evidence>
<feature type="transmembrane region" description="Helical" evidence="6">
    <location>
        <begin position="104"/>
        <end position="125"/>
    </location>
</feature>
<comment type="caution">
    <text evidence="7">The sequence shown here is derived from an EMBL/GenBank/DDBJ whole genome shotgun (WGS) entry which is preliminary data.</text>
</comment>
<evidence type="ECO:0000256" key="3">
    <source>
        <dbReference type="ARBA" id="ARBA00022692"/>
    </source>
</evidence>
<accession>A0A3N0GGR2</accession>
<evidence type="ECO:0000313" key="7">
    <source>
        <dbReference type="EMBL" id="RNM11619.1"/>
    </source>
</evidence>
<evidence type="ECO:0000256" key="5">
    <source>
        <dbReference type="ARBA" id="ARBA00023136"/>
    </source>
</evidence>
<feature type="transmembrane region" description="Helical" evidence="6">
    <location>
        <begin position="65"/>
        <end position="84"/>
    </location>
</feature>
<dbReference type="PANTHER" id="PTHR39087:SF2">
    <property type="entry name" value="UPF0104 MEMBRANE PROTEIN MJ1595"/>
    <property type="match status" value="1"/>
</dbReference>
<dbReference type="InterPro" id="IPR022791">
    <property type="entry name" value="L-PG_synthase/AglD"/>
</dbReference>
<name>A0A3N0GGR2_9ACTN</name>
<reference evidence="7 8" key="1">
    <citation type="submission" date="2018-11" db="EMBL/GenBank/DDBJ databases">
        <authorList>
            <person name="Li F."/>
        </authorList>
    </citation>
    <scope>NUCLEOTIDE SEQUENCE [LARGE SCALE GENOMIC DNA]</scope>
    <source>
        <strain evidence="7 8">Gsoil 818</strain>
    </source>
</reference>
<feature type="transmembrane region" description="Helical" evidence="6">
    <location>
        <begin position="211"/>
        <end position="232"/>
    </location>
</feature>
<dbReference type="Proteomes" id="UP000279994">
    <property type="component" value="Unassembled WGS sequence"/>
</dbReference>
<evidence type="ECO:0000256" key="1">
    <source>
        <dbReference type="ARBA" id="ARBA00004651"/>
    </source>
</evidence>
<keyword evidence="2" id="KW-1003">Cell membrane</keyword>
<dbReference type="EMBL" id="RJSF01000047">
    <property type="protein sequence ID" value="RNM11619.1"/>
    <property type="molecule type" value="Genomic_DNA"/>
</dbReference>
<evidence type="ECO:0000256" key="4">
    <source>
        <dbReference type="ARBA" id="ARBA00022989"/>
    </source>
</evidence>
<dbReference type="OrthoDB" id="5182677at2"/>
<dbReference type="GO" id="GO:0005886">
    <property type="term" value="C:plasma membrane"/>
    <property type="evidence" value="ECO:0007669"/>
    <property type="project" value="UniProtKB-SubCell"/>
</dbReference>
<feature type="transmembrane region" description="Helical" evidence="6">
    <location>
        <begin position="171"/>
        <end position="199"/>
    </location>
</feature>
<keyword evidence="3 6" id="KW-0812">Transmembrane</keyword>
<keyword evidence="4 6" id="KW-1133">Transmembrane helix</keyword>
<organism evidence="7 8">
    <name type="scientific">Nocardioides pocheonensis</name>
    <dbReference type="NCBI Taxonomy" id="661485"/>
    <lineage>
        <taxon>Bacteria</taxon>
        <taxon>Bacillati</taxon>
        <taxon>Actinomycetota</taxon>
        <taxon>Actinomycetes</taxon>
        <taxon>Propionibacteriales</taxon>
        <taxon>Nocardioidaceae</taxon>
        <taxon>Nocardioides</taxon>
    </lineage>
</organism>
<keyword evidence="8" id="KW-1185">Reference proteome</keyword>
<evidence type="ECO:0000313" key="8">
    <source>
        <dbReference type="Proteomes" id="UP000279994"/>
    </source>
</evidence>